<dbReference type="AlphaFoldDB" id="M1DKA5"/>
<dbReference type="InParanoid" id="M1DKA5"/>
<dbReference type="HOGENOM" id="CLU_3091044_0_0_1"/>
<dbReference type="Gramene" id="PGSC0003DMT400090393">
    <property type="protein sequence ID" value="PGSC0003DMT400090393"/>
    <property type="gene ID" value="PGSC0003DMG400039964"/>
</dbReference>
<reference evidence="1" key="2">
    <citation type="submission" date="2015-06" db="UniProtKB">
        <authorList>
            <consortium name="EnsemblPlants"/>
        </authorList>
    </citation>
    <scope>IDENTIFICATION</scope>
    <source>
        <strain evidence="1">DM1-3 516 R44</strain>
    </source>
</reference>
<dbReference type="Proteomes" id="UP000011115">
    <property type="component" value="Unassembled WGS sequence"/>
</dbReference>
<evidence type="ECO:0000313" key="2">
    <source>
        <dbReference type="Proteomes" id="UP000011115"/>
    </source>
</evidence>
<proteinExistence type="predicted"/>
<reference evidence="2" key="1">
    <citation type="journal article" date="2011" name="Nature">
        <title>Genome sequence and analysis of the tuber crop potato.</title>
        <authorList>
            <consortium name="The Potato Genome Sequencing Consortium"/>
        </authorList>
    </citation>
    <scope>NUCLEOTIDE SEQUENCE [LARGE SCALE GENOMIC DNA]</scope>
    <source>
        <strain evidence="2">cv. DM1-3 516 R44</strain>
    </source>
</reference>
<organism evidence="1 2">
    <name type="scientific">Solanum tuberosum</name>
    <name type="common">Potato</name>
    <dbReference type="NCBI Taxonomy" id="4113"/>
    <lineage>
        <taxon>Eukaryota</taxon>
        <taxon>Viridiplantae</taxon>
        <taxon>Streptophyta</taxon>
        <taxon>Embryophyta</taxon>
        <taxon>Tracheophyta</taxon>
        <taxon>Spermatophyta</taxon>
        <taxon>Magnoliopsida</taxon>
        <taxon>eudicotyledons</taxon>
        <taxon>Gunneridae</taxon>
        <taxon>Pentapetalae</taxon>
        <taxon>asterids</taxon>
        <taxon>lamiids</taxon>
        <taxon>Solanales</taxon>
        <taxon>Solanaceae</taxon>
        <taxon>Solanoideae</taxon>
        <taxon>Solaneae</taxon>
        <taxon>Solanum</taxon>
    </lineage>
</organism>
<sequence length="52" mass="5755">MESIVYPTLKFRQAMLYKISHLAESIDVRASQVEAAIPGLIERAIVAALARI</sequence>
<dbReference type="PaxDb" id="4113-PGSC0003DMT400090393"/>
<name>M1DKA5_SOLTU</name>
<protein>
    <submittedName>
        <fullName evidence="1">Uncharacterized protein</fullName>
    </submittedName>
</protein>
<evidence type="ECO:0000313" key="1">
    <source>
        <dbReference type="EnsemblPlants" id="PGSC0003DMT400090393"/>
    </source>
</evidence>
<keyword evidence="2" id="KW-1185">Reference proteome</keyword>
<dbReference type="EnsemblPlants" id="PGSC0003DMT400090393">
    <property type="protein sequence ID" value="PGSC0003DMT400090393"/>
    <property type="gene ID" value="PGSC0003DMG400039964"/>
</dbReference>
<accession>M1DKA5</accession>